<dbReference type="SUPFAM" id="SSF109755">
    <property type="entry name" value="PhoU-like"/>
    <property type="match status" value="1"/>
</dbReference>
<dbReference type="GO" id="GO:0045936">
    <property type="term" value="P:negative regulation of phosphate metabolic process"/>
    <property type="evidence" value="ECO:0007669"/>
    <property type="project" value="InterPro"/>
</dbReference>
<comment type="subcellular location">
    <subcellularLocation>
        <location evidence="1 7">Cytoplasm</location>
    </subcellularLocation>
</comment>
<dbReference type="FunFam" id="1.20.58.220:FF:000004">
    <property type="entry name" value="Phosphate-specific transport system accessory protein PhoU"/>
    <property type="match status" value="1"/>
</dbReference>
<name>A0A0P8CMF3_9EURY</name>
<evidence type="ECO:0000256" key="3">
    <source>
        <dbReference type="ARBA" id="ARBA00011738"/>
    </source>
</evidence>
<dbReference type="PANTHER" id="PTHR42930:SF3">
    <property type="entry name" value="PHOSPHATE-SPECIFIC TRANSPORT SYSTEM ACCESSORY PROTEIN PHOU"/>
    <property type="match status" value="1"/>
</dbReference>
<keyword evidence="6 7" id="KW-0592">Phosphate transport</keyword>
<dbReference type="NCBIfam" id="TIGR02135">
    <property type="entry name" value="phoU_full"/>
    <property type="match status" value="1"/>
</dbReference>
<comment type="function">
    <text evidence="7">Plays a role in the regulation of phosphate uptake.</text>
</comment>
<dbReference type="Proteomes" id="UP000050360">
    <property type="component" value="Unassembled WGS sequence"/>
</dbReference>
<dbReference type="GO" id="GO:0005737">
    <property type="term" value="C:cytoplasm"/>
    <property type="evidence" value="ECO:0007669"/>
    <property type="project" value="UniProtKB-SubCell"/>
</dbReference>
<evidence type="ECO:0000256" key="7">
    <source>
        <dbReference type="PIRNR" id="PIRNR003107"/>
    </source>
</evidence>
<keyword evidence="5 7" id="KW-0963">Cytoplasm</keyword>
<sequence length="217" mass="24934">MVREVYHKDLHRLKEDIVNMGNLVGTAIGESVLSLKNRDVEMAQKVIDMDNEIDAVDHDIEENCMRLLALQQPMARDLRLIISVLKMSIDLERMGDLALEIAVITKMTANVPFVKPLVDIPRMSDICQEMIKDCMKAFENKDVELARQIARRDDEIDALFDQIRRELITIMIEEPKKITGAQHLTFVARYLERIGDHITNLCESVVFMVTGERVELN</sequence>
<evidence type="ECO:0000256" key="2">
    <source>
        <dbReference type="ARBA" id="ARBA00008107"/>
    </source>
</evidence>
<organism evidence="9 10">
    <name type="scientific">Candidatus Methanoperedens nitratireducens</name>
    <dbReference type="NCBI Taxonomy" id="1392998"/>
    <lineage>
        <taxon>Archaea</taxon>
        <taxon>Methanobacteriati</taxon>
        <taxon>Methanobacteriota</taxon>
        <taxon>Stenosarchaea group</taxon>
        <taxon>Methanomicrobia</taxon>
        <taxon>Methanosarcinales</taxon>
        <taxon>ANME-2 cluster</taxon>
        <taxon>Candidatus Methanoperedentaceae</taxon>
        <taxon>Candidatus Methanoperedens</taxon>
    </lineage>
</organism>
<evidence type="ECO:0000256" key="4">
    <source>
        <dbReference type="ARBA" id="ARBA00022448"/>
    </source>
</evidence>
<proteinExistence type="inferred from homology"/>
<dbReference type="Pfam" id="PF01895">
    <property type="entry name" value="PhoU"/>
    <property type="match status" value="2"/>
</dbReference>
<protein>
    <recommendedName>
        <fullName evidence="7">Phosphate-specific transport system accessory protein PhoU</fullName>
    </recommendedName>
</protein>
<dbReference type="AlphaFoldDB" id="A0A0P8CMF3"/>
<accession>A0A0P8CMF3</accession>
<dbReference type="PIRSF" id="PIRSF003107">
    <property type="entry name" value="PhoU"/>
    <property type="match status" value="1"/>
</dbReference>
<dbReference type="EMBL" id="LKCM01000070">
    <property type="protein sequence ID" value="KPQ44608.1"/>
    <property type="molecule type" value="Genomic_DNA"/>
</dbReference>
<feature type="domain" description="PhoU" evidence="8">
    <location>
        <begin position="17"/>
        <end position="102"/>
    </location>
</feature>
<comment type="similarity">
    <text evidence="2 7">Belongs to the PhoU family.</text>
</comment>
<gene>
    <name evidence="9" type="ORF">MPEBLZ_00835</name>
</gene>
<evidence type="ECO:0000313" key="9">
    <source>
        <dbReference type="EMBL" id="KPQ44608.1"/>
    </source>
</evidence>
<keyword evidence="4 7" id="KW-0813">Transport</keyword>
<reference evidence="9 10" key="1">
    <citation type="submission" date="2015-09" db="EMBL/GenBank/DDBJ databases">
        <title>A metagenomics-based metabolic model of nitrate-dependent anaerobic oxidation of methane by Methanoperedens-like archaea.</title>
        <authorList>
            <person name="Arshad A."/>
            <person name="Speth D.R."/>
            <person name="De Graaf R.M."/>
            <person name="Op Den Camp H.J."/>
            <person name="Jetten M.S."/>
            <person name="Welte C.U."/>
        </authorList>
    </citation>
    <scope>NUCLEOTIDE SEQUENCE [LARGE SCALE GENOMIC DNA]</scope>
</reference>
<evidence type="ECO:0000259" key="8">
    <source>
        <dbReference type="Pfam" id="PF01895"/>
    </source>
</evidence>
<dbReference type="Gene3D" id="1.20.58.220">
    <property type="entry name" value="Phosphate transport system protein phou homolog 2, domain 2"/>
    <property type="match status" value="1"/>
</dbReference>
<dbReference type="PANTHER" id="PTHR42930">
    <property type="entry name" value="PHOSPHATE-SPECIFIC TRANSPORT SYSTEM ACCESSORY PROTEIN PHOU"/>
    <property type="match status" value="1"/>
</dbReference>
<feature type="domain" description="PhoU" evidence="8">
    <location>
        <begin position="120"/>
        <end position="205"/>
    </location>
</feature>
<dbReference type="InterPro" id="IPR038078">
    <property type="entry name" value="PhoU-like_sf"/>
</dbReference>
<evidence type="ECO:0000256" key="1">
    <source>
        <dbReference type="ARBA" id="ARBA00004496"/>
    </source>
</evidence>
<dbReference type="GO" id="GO:0030643">
    <property type="term" value="P:intracellular phosphate ion homeostasis"/>
    <property type="evidence" value="ECO:0007669"/>
    <property type="project" value="InterPro"/>
</dbReference>
<dbReference type="GO" id="GO:0006817">
    <property type="term" value="P:phosphate ion transport"/>
    <property type="evidence" value="ECO:0007669"/>
    <property type="project" value="UniProtKB-KW"/>
</dbReference>
<evidence type="ECO:0000256" key="6">
    <source>
        <dbReference type="ARBA" id="ARBA00022592"/>
    </source>
</evidence>
<dbReference type="InterPro" id="IPR028366">
    <property type="entry name" value="PhoU"/>
</dbReference>
<comment type="caution">
    <text evidence="9">The sequence shown here is derived from an EMBL/GenBank/DDBJ whole genome shotgun (WGS) entry which is preliminary data.</text>
</comment>
<evidence type="ECO:0000256" key="5">
    <source>
        <dbReference type="ARBA" id="ARBA00022490"/>
    </source>
</evidence>
<evidence type="ECO:0000313" key="10">
    <source>
        <dbReference type="Proteomes" id="UP000050360"/>
    </source>
</evidence>
<dbReference type="InterPro" id="IPR026022">
    <property type="entry name" value="PhoU_dom"/>
</dbReference>
<dbReference type="PATRIC" id="fig|1719120.3.peg.900"/>
<comment type="subunit">
    <text evidence="3 7">Homodimer.</text>
</comment>